<dbReference type="EnsemblPlants" id="MELO3C010200.2.1">
    <property type="protein sequence ID" value="MELO3C010200.2.1"/>
    <property type="gene ID" value="MELO3C010200.2"/>
</dbReference>
<dbReference type="Pfam" id="PF24818">
    <property type="entry name" value="PH_TRF2_HOY1"/>
    <property type="match status" value="1"/>
</dbReference>
<dbReference type="AlphaFoldDB" id="A0A9I9CY70"/>
<proteinExistence type="predicted"/>
<evidence type="ECO:0000256" key="1">
    <source>
        <dbReference type="SAM" id="MobiDB-lite"/>
    </source>
</evidence>
<evidence type="ECO:0000313" key="3">
    <source>
        <dbReference type="EnsemblPlants" id="MELO3C010200.2.1"/>
    </source>
</evidence>
<feature type="domain" description="TRF2/HOY1 PH-like" evidence="2">
    <location>
        <begin position="127"/>
        <end position="253"/>
    </location>
</feature>
<dbReference type="PANTHER" id="PTHR33494">
    <property type="entry name" value="OS02G0793800 PROTEIN"/>
    <property type="match status" value="1"/>
</dbReference>
<dbReference type="PANTHER" id="PTHR33494:SF27">
    <property type="entry name" value="ATP-DEPENDENT DNA HELICASE"/>
    <property type="match status" value="1"/>
</dbReference>
<evidence type="ECO:0000259" key="2">
    <source>
        <dbReference type="Pfam" id="PF24818"/>
    </source>
</evidence>
<reference evidence="3" key="1">
    <citation type="submission" date="2023-03" db="UniProtKB">
        <authorList>
            <consortium name="EnsemblPlants"/>
        </authorList>
    </citation>
    <scope>IDENTIFICATION</scope>
</reference>
<protein>
    <recommendedName>
        <fullName evidence="2">TRF2/HOY1 PH-like domain-containing protein</fullName>
    </recommendedName>
</protein>
<feature type="compositionally biased region" description="Polar residues" evidence="1">
    <location>
        <begin position="44"/>
        <end position="60"/>
    </location>
</feature>
<feature type="compositionally biased region" description="Basic and acidic residues" evidence="1">
    <location>
        <begin position="19"/>
        <end position="43"/>
    </location>
</feature>
<name>A0A9I9CY70_CUCME</name>
<feature type="region of interest" description="Disordered" evidence="1">
    <location>
        <begin position="475"/>
        <end position="496"/>
    </location>
</feature>
<accession>A0A9I9CY70</accession>
<organism evidence="3">
    <name type="scientific">Cucumis melo</name>
    <name type="common">Muskmelon</name>
    <dbReference type="NCBI Taxonomy" id="3656"/>
    <lineage>
        <taxon>Eukaryota</taxon>
        <taxon>Viridiplantae</taxon>
        <taxon>Streptophyta</taxon>
        <taxon>Embryophyta</taxon>
        <taxon>Tracheophyta</taxon>
        <taxon>Spermatophyta</taxon>
        <taxon>Magnoliopsida</taxon>
        <taxon>eudicotyledons</taxon>
        <taxon>Gunneridae</taxon>
        <taxon>Pentapetalae</taxon>
        <taxon>rosids</taxon>
        <taxon>fabids</taxon>
        <taxon>Cucurbitales</taxon>
        <taxon>Cucurbitaceae</taxon>
        <taxon>Benincaseae</taxon>
        <taxon>Cucumis</taxon>
    </lineage>
</organism>
<feature type="region of interest" description="Disordered" evidence="1">
    <location>
        <begin position="19"/>
        <end position="69"/>
    </location>
</feature>
<dbReference type="Gramene" id="MELO3C010200.2.1">
    <property type="protein sequence ID" value="MELO3C010200.2.1"/>
    <property type="gene ID" value="MELO3C010200.2"/>
</dbReference>
<dbReference type="InterPro" id="IPR057939">
    <property type="entry name" value="TRF2_HOY1_PH"/>
</dbReference>
<sequence length="562" mass="62646">MVQFRDSHVTLFSDKSPVKRECDDSFHHEHAQSDKRFKPDSHKQSVLGSDTLSSTSSHNNPLDEPSPLGLMLRKSPSLLDLIQMKLSQGSSSTAAGSSNAETFDFVVKSESQDATVPGTNEKLKASNFPASLLKIGRWEYKSRHEGDLVAKCYYAKHKLVWEILEGGLKSKIEIQWSDIMGLKANCPDDGPAMLNVVSWCAWLVQLARRPLFFRETNPQPRKHTLWQATADFTDGEASIHRQHFVQCPHGLLNKHFEKLVQCDSRLNFLSRQPAIVLGSPYFEPRASTFTTLEQASIRGLEQAVNGNQSLLSAFQDVVSSTPATSLTIEQASPQMVFEPFTMEAPSPSSAQFPTFSSNQCHPLRFCTSVMDAHEIEENSSKVTSKPRNWEHIKVPGLHPSMSMSDLVNHIGHHITEQMASTKTPFVDDGSEEYQAMLDDIAQYLLSDNQLSATSDEVSLMSRVNSLCCLLQKEPVQSSQTNGENYDEGPNNKDDTQLKYTAELRDGKNIEEHINIQPTDSGSIQASSMSRKDSYGELLLHLPRIASLPKFLFDISDGDEGQD</sequence>